<name>A0A9Q8WP42_9PEZI</name>
<dbReference type="RefSeq" id="XP_049152404.1">
    <property type="nucleotide sequence ID" value="XM_049295257.1"/>
</dbReference>
<sequence length="573" mass="62878">MDALGVECGSCPHLTHNLKSISFNPPDKSSSTASIARLAQSVERETLNLKVVGSTRKHQTPILNIVAHFTNNNQPRRAQFPSAIELATVSFCSSYAEASVLFDETRPPITTDHPPLPGLGIVIKEPNKTHLTLRRSSNFAMAAGILAELGIAAFDAPVRVVVSRVEPKCHACFAKEGGSGNYLDCPLTNIEFEQQCPLKYSSGKAAKVTEWRPWTQEPVCVGPKSNKTLQHCAFIKEDFRGNKGLLVITSPEVAAGDVSLVEDFDTQLASTQPSPDSADPLPFDVETIPGKGLGAVANIRIRAGDVILREHPVVVQLAQVSEPISWMQALWVLEEGFIRLPREDQQRVFELSRSTGGHVLEDIIRTNTFGASFNNVAHLGLFPQVARINHACKPNAITRFSPRTLELEIVAYKDILPGEELSISYSMLNMLYQDRQKALQEWGFNCTCVLCSSSPEVLAISDAYRRRLSEIFSELEDPVIAGSPSLVAELIDELEDILVKEELTAQAGEFYSIVAGVYRNMGEMELSKKYAKLAVEKLVVFAGYDDERTVRAREVLLEFGGTQLGTGSRINGV</sequence>
<keyword evidence="3" id="KW-1185">Reference proteome</keyword>
<dbReference type="Gene3D" id="2.170.270.10">
    <property type="entry name" value="SET domain"/>
    <property type="match status" value="1"/>
</dbReference>
<evidence type="ECO:0000313" key="3">
    <source>
        <dbReference type="Proteomes" id="UP000830671"/>
    </source>
</evidence>
<gene>
    <name evidence="2" type="ORF">CLUP02_16334</name>
</gene>
<feature type="domain" description="SET" evidence="1">
    <location>
        <begin position="281"/>
        <end position="432"/>
    </location>
</feature>
<dbReference type="PANTHER" id="PTHR47332:SF6">
    <property type="entry name" value="SET DOMAIN-CONTAINING PROTEIN"/>
    <property type="match status" value="1"/>
</dbReference>
<dbReference type="KEGG" id="clup:CLUP02_16334"/>
<dbReference type="CDD" id="cd20071">
    <property type="entry name" value="SET_SMYD"/>
    <property type="match status" value="1"/>
</dbReference>
<dbReference type="SUPFAM" id="SSF82199">
    <property type="entry name" value="SET domain"/>
    <property type="match status" value="1"/>
</dbReference>
<dbReference type="Pfam" id="PF00856">
    <property type="entry name" value="SET"/>
    <property type="match status" value="1"/>
</dbReference>
<dbReference type="SMART" id="SM00317">
    <property type="entry name" value="SET"/>
    <property type="match status" value="1"/>
</dbReference>
<dbReference type="EMBL" id="CP019481">
    <property type="protein sequence ID" value="UQC90803.1"/>
    <property type="molecule type" value="Genomic_DNA"/>
</dbReference>
<dbReference type="PANTHER" id="PTHR47332">
    <property type="entry name" value="SET DOMAIN-CONTAINING PROTEIN 5"/>
    <property type="match status" value="1"/>
</dbReference>
<dbReference type="InterPro" id="IPR001214">
    <property type="entry name" value="SET_dom"/>
</dbReference>
<dbReference type="InterPro" id="IPR053185">
    <property type="entry name" value="SET_domain_protein"/>
</dbReference>
<dbReference type="Proteomes" id="UP000830671">
    <property type="component" value="Chromosome 9"/>
</dbReference>
<accession>A0A9Q8WP42</accession>
<dbReference type="GeneID" id="73350267"/>
<dbReference type="AlphaFoldDB" id="A0A9Q8WP42"/>
<evidence type="ECO:0000259" key="1">
    <source>
        <dbReference type="SMART" id="SM00317"/>
    </source>
</evidence>
<proteinExistence type="predicted"/>
<reference evidence="2" key="1">
    <citation type="journal article" date="2021" name="Mol. Plant Microbe Interact.">
        <title>Complete Genome Sequence of the Plant-Pathogenic Fungus Colletotrichum lupini.</title>
        <authorList>
            <person name="Baroncelli R."/>
            <person name="Pensec F."/>
            <person name="Da Lio D."/>
            <person name="Boufleur T."/>
            <person name="Vicente I."/>
            <person name="Sarrocco S."/>
            <person name="Picot A."/>
            <person name="Baraldi E."/>
            <person name="Sukno S."/>
            <person name="Thon M."/>
            <person name="Le Floch G."/>
        </authorList>
    </citation>
    <scope>NUCLEOTIDE SEQUENCE</scope>
    <source>
        <strain evidence="2">IMI 504893</strain>
    </source>
</reference>
<organism evidence="2 3">
    <name type="scientific">Colletotrichum lupini</name>
    <dbReference type="NCBI Taxonomy" id="145971"/>
    <lineage>
        <taxon>Eukaryota</taxon>
        <taxon>Fungi</taxon>
        <taxon>Dikarya</taxon>
        <taxon>Ascomycota</taxon>
        <taxon>Pezizomycotina</taxon>
        <taxon>Sordariomycetes</taxon>
        <taxon>Hypocreomycetidae</taxon>
        <taxon>Glomerellales</taxon>
        <taxon>Glomerellaceae</taxon>
        <taxon>Colletotrichum</taxon>
        <taxon>Colletotrichum acutatum species complex</taxon>
    </lineage>
</organism>
<evidence type="ECO:0000313" key="2">
    <source>
        <dbReference type="EMBL" id="UQC90803.1"/>
    </source>
</evidence>
<protein>
    <recommendedName>
        <fullName evidence="1">SET domain-containing protein</fullName>
    </recommendedName>
</protein>
<dbReference type="InterPro" id="IPR046341">
    <property type="entry name" value="SET_dom_sf"/>
</dbReference>